<comment type="subcellular location">
    <subcellularLocation>
        <location evidence="1">Cell membrane</location>
        <topology evidence="1">Multi-pass membrane protein</topology>
    </subcellularLocation>
</comment>
<organism evidence="7 8">
    <name type="scientific">Histidinibacterium aquaticum</name>
    <dbReference type="NCBI Taxonomy" id="2613962"/>
    <lineage>
        <taxon>Bacteria</taxon>
        <taxon>Pseudomonadati</taxon>
        <taxon>Pseudomonadota</taxon>
        <taxon>Alphaproteobacteria</taxon>
        <taxon>Rhodobacterales</taxon>
        <taxon>Paracoccaceae</taxon>
        <taxon>Histidinibacterium</taxon>
    </lineage>
</organism>
<dbReference type="RefSeq" id="WP_150445970.1">
    <property type="nucleotide sequence ID" value="NZ_VYQE01000004.1"/>
</dbReference>
<sequence length="234" mass="25273">MEYVPFCGTPPAPVELLTRWTFDPALLLGLAAFLVVGLWTAHRRGRFLVGWGLTVLLFVSPLCALSMALFSARVGQHLLLTLVVAPLIASSVPLPRLTPLVTAAFFAALFWVWHAPAPYAGTLASDLTYWSMHLSLFISSVLFWRSLGADRPFESFLAAAFTAAQMTAYSVLLVLSPEPWHAWHELTTAPYGMSALGDQALAGGLMWVVGGLLFVGTIGLAVARYANRQTPVGS</sequence>
<feature type="transmembrane region" description="Helical" evidence="6">
    <location>
        <begin position="74"/>
        <end position="90"/>
    </location>
</feature>
<keyword evidence="3 6" id="KW-0812">Transmembrane</keyword>
<proteinExistence type="predicted"/>
<accession>A0A5J5GFP4</accession>
<keyword evidence="2" id="KW-1003">Cell membrane</keyword>
<evidence type="ECO:0000256" key="1">
    <source>
        <dbReference type="ARBA" id="ARBA00004651"/>
    </source>
</evidence>
<keyword evidence="5 6" id="KW-0472">Membrane</keyword>
<dbReference type="Proteomes" id="UP000326554">
    <property type="component" value="Unassembled WGS sequence"/>
</dbReference>
<feature type="transmembrane region" description="Helical" evidence="6">
    <location>
        <begin position="20"/>
        <end position="41"/>
    </location>
</feature>
<dbReference type="InterPro" id="IPR019108">
    <property type="entry name" value="Caa3_assmbl_CtaG-rel"/>
</dbReference>
<dbReference type="GO" id="GO:0005886">
    <property type="term" value="C:plasma membrane"/>
    <property type="evidence" value="ECO:0007669"/>
    <property type="project" value="UniProtKB-SubCell"/>
</dbReference>
<feature type="transmembrane region" description="Helical" evidence="6">
    <location>
        <begin position="97"/>
        <end position="115"/>
    </location>
</feature>
<feature type="transmembrane region" description="Helical" evidence="6">
    <location>
        <begin position="200"/>
        <end position="223"/>
    </location>
</feature>
<evidence type="ECO:0000256" key="2">
    <source>
        <dbReference type="ARBA" id="ARBA00022475"/>
    </source>
</evidence>
<evidence type="ECO:0000256" key="4">
    <source>
        <dbReference type="ARBA" id="ARBA00022989"/>
    </source>
</evidence>
<evidence type="ECO:0000313" key="8">
    <source>
        <dbReference type="Proteomes" id="UP000326554"/>
    </source>
</evidence>
<dbReference type="AlphaFoldDB" id="A0A5J5GFP4"/>
<evidence type="ECO:0000313" key="7">
    <source>
        <dbReference type="EMBL" id="KAA9006951.1"/>
    </source>
</evidence>
<evidence type="ECO:0000256" key="5">
    <source>
        <dbReference type="ARBA" id="ARBA00023136"/>
    </source>
</evidence>
<protein>
    <submittedName>
        <fullName evidence="7">Cytochrome c oxidase assembly protein</fullName>
    </submittedName>
</protein>
<keyword evidence="4 6" id="KW-1133">Transmembrane helix</keyword>
<feature type="transmembrane region" description="Helical" evidence="6">
    <location>
        <begin position="48"/>
        <end position="68"/>
    </location>
</feature>
<gene>
    <name evidence="7" type="ORF">F3S47_14380</name>
</gene>
<dbReference type="EMBL" id="VYQE01000004">
    <property type="protein sequence ID" value="KAA9006951.1"/>
    <property type="molecule type" value="Genomic_DNA"/>
</dbReference>
<evidence type="ECO:0000256" key="6">
    <source>
        <dbReference type="SAM" id="Phobius"/>
    </source>
</evidence>
<comment type="caution">
    <text evidence="7">The sequence shown here is derived from an EMBL/GenBank/DDBJ whole genome shotgun (WGS) entry which is preliminary data.</text>
</comment>
<keyword evidence="8" id="KW-1185">Reference proteome</keyword>
<evidence type="ECO:0000256" key="3">
    <source>
        <dbReference type="ARBA" id="ARBA00022692"/>
    </source>
</evidence>
<reference evidence="7 8" key="1">
    <citation type="submission" date="2019-09" db="EMBL/GenBank/DDBJ databases">
        <authorList>
            <person name="Park J.-S."/>
            <person name="Choi H.-J."/>
        </authorList>
    </citation>
    <scope>NUCLEOTIDE SEQUENCE [LARGE SCALE GENOMIC DNA]</scope>
    <source>
        <strain evidence="7 8">176SS1-4</strain>
    </source>
</reference>
<feature type="transmembrane region" description="Helical" evidence="6">
    <location>
        <begin position="127"/>
        <end position="144"/>
    </location>
</feature>
<name>A0A5J5GFP4_9RHOB</name>
<dbReference type="Pfam" id="PF09678">
    <property type="entry name" value="Caa3_CtaG"/>
    <property type="match status" value="1"/>
</dbReference>
<feature type="transmembrane region" description="Helical" evidence="6">
    <location>
        <begin position="156"/>
        <end position="175"/>
    </location>
</feature>